<feature type="region of interest" description="Disordered" evidence="1">
    <location>
        <begin position="1"/>
        <end position="37"/>
    </location>
</feature>
<proteinExistence type="predicted"/>
<name>A0A6J4RVP1_9ACTN</name>
<feature type="non-terminal residue" evidence="2">
    <location>
        <position position="1"/>
    </location>
</feature>
<gene>
    <name evidence="2" type="ORF">AVDCRST_MAG53-330</name>
</gene>
<protein>
    <submittedName>
        <fullName evidence="2">Uncharacterized protein</fullName>
    </submittedName>
</protein>
<dbReference type="EMBL" id="CADCVR010000014">
    <property type="protein sequence ID" value="CAA9476442.1"/>
    <property type="molecule type" value="Genomic_DNA"/>
</dbReference>
<reference evidence="2" key="1">
    <citation type="submission" date="2020-02" db="EMBL/GenBank/DDBJ databases">
        <authorList>
            <person name="Meier V. D."/>
        </authorList>
    </citation>
    <scope>NUCLEOTIDE SEQUENCE</scope>
    <source>
        <strain evidence="2">AVDCRST_MAG53</strain>
    </source>
</reference>
<evidence type="ECO:0000313" key="2">
    <source>
        <dbReference type="EMBL" id="CAA9476442.1"/>
    </source>
</evidence>
<dbReference type="AlphaFoldDB" id="A0A6J4RVP1"/>
<sequence>DRDHHRREREDHDECLRPDPERAHADHRVRAPRRLRL</sequence>
<feature type="non-terminal residue" evidence="2">
    <location>
        <position position="37"/>
    </location>
</feature>
<evidence type="ECO:0000256" key="1">
    <source>
        <dbReference type="SAM" id="MobiDB-lite"/>
    </source>
</evidence>
<accession>A0A6J4RVP1</accession>
<feature type="compositionally biased region" description="Basic and acidic residues" evidence="1">
    <location>
        <begin position="1"/>
        <end position="29"/>
    </location>
</feature>
<organism evidence="2">
    <name type="scientific">uncultured Solirubrobacteraceae bacterium</name>
    <dbReference type="NCBI Taxonomy" id="1162706"/>
    <lineage>
        <taxon>Bacteria</taxon>
        <taxon>Bacillati</taxon>
        <taxon>Actinomycetota</taxon>
        <taxon>Thermoleophilia</taxon>
        <taxon>Solirubrobacterales</taxon>
        <taxon>Solirubrobacteraceae</taxon>
        <taxon>environmental samples</taxon>
    </lineage>
</organism>